<dbReference type="OrthoDB" id="529448at2"/>
<feature type="transmembrane region" description="Helical" evidence="1">
    <location>
        <begin position="20"/>
        <end position="43"/>
    </location>
</feature>
<protein>
    <recommendedName>
        <fullName evidence="4">Vegetative cell wall protein gp1</fullName>
    </recommendedName>
</protein>
<accession>A0A5N8V890</accession>
<evidence type="ECO:0008006" key="4">
    <source>
        <dbReference type="Google" id="ProtNLM"/>
    </source>
</evidence>
<dbReference type="Proteomes" id="UP000325849">
    <property type="component" value="Unassembled WGS sequence"/>
</dbReference>
<organism evidence="2 3">
    <name type="scientific">Streptomyces adustus</name>
    <dbReference type="NCBI Taxonomy" id="1609272"/>
    <lineage>
        <taxon>Bacteria</taxon>
        <taxon>Bacillati</taxon>
        <taxon>Actinomycetota</taxon>
        <taxon>Actinomycetes</taxon>
        <taxon>Kitasatosporales</taxon>
        <taxon>Streptomycetaceae</taxon>
        <taxon>Streptomyces</taxon>
    </lineage>
</organism>
<keyword evidence="1" id="KW-0472">Membrane</keyword>
<proteinExistence type="predicted"/>
<feature type="transmembrane region" description="Helical" evidence="1">
    <location>
        <begin position="64"/>
        <end position="88"/>
    </location>
</feature>
<keyword evidence="3" id="KW-1185">Reference proteome</keyword>
<keyword evidence="1" id="KW-0812">Transmembrane</keyword>
<evidence type="ECO:0000313" key="2">
    <source>
        <dbReference type="EMBL" id="MPY31106.1"/>
    </source>
</evidence>
<sequence length="297" mass="32864">MNGFLTEVAKKLAERWATLLALPGLLYLAAMTAAYVLGQAHALDTRRLDHQISRWAADQNLKSVGATVLLVVLVLVGSVAVGLVSVVAGRTISLLWTLPGKRWPVRRLASWRRNRSQQAKRDADHPLATPEQIRSAIARADRICLVEADRPTWVGDRLRACRVRVERAYGLDLDAMWPRLWLILPDTTRAEITTARDAFSASARLMAWALLYLPLALWWWPAAPIALVIAASAQVKTRESTNVLADLLESTVDLHARELATRLGQPDPGAPFTPAEGRTLTTLARKSRWDPDSPLAE</sequence>
<dbReference type="RefSeq" id="WP_152885915.1">
    <property type="nucleotide sequence ID" value="NZ_VJZD01000019.1"/>
</dbReference>
<evidence type="ECO:0000313" key="3">
    <source>
        <dbReference type="Proteomes" id="UP000325849"/>
    </source>
</evidence>
<gene>
    <name evidence="2" type="ORF">FNH09_07155</name>
</gene>
<reference evidence="2 3" key="1">
    <citation type="submission" date="2019-07" db="EMBL/GenBank/DDBJ databases">
        <title>New species of Amycolatopsis and Streptomyces.</title>
        <authorList>
            <person name="Duangmal K."/>
            <person name="Teo W.F.A."/>
            <person name="Lipun K."/>
        </authorList>
    </citation>
    <scope>NUCLEOTIDE SEQUENCE [LARGE SCALE GENOMIC DNA]</scope>
    <source>
        <strain evidence="2 3">NBRC 109810</strain>
    </source>
</reference>
<feature type="transmembrane region" description="Helical" evidence="1">
    <location>
        <begin position="205"/>
        <end position="230"/>
    </location>
</feature>
<comment type="caution">
    <text evidence="2">The sequence shown here is derived from an EMBL/GenBank/DDBJ whole genome shotgun (WGS) entry which is preliminary data.</text>
</comment>
<name>A0A5N8V890_9ACTN</name>
<keyword evidence="1" id="KW-1133">Transmembrane helix</keyword>
<dbReference type="AlphaFoldDB" id="A0A5N8V890"/>
<dbReference type="EMBL" id="VJZD01000019">
    <property type="protein sequence ID" value="MPY31106.1"/>
    <property type="molecule type" value="Genomic_DNA"/>
</dbReference>
<evidence type="ECO:0000256" key="1">
    <source>
        <dbReference type="SAM" id="Phobius"/>
    </source>
</evidence>